<evidence type="ECO:0000313" key="9">
    <source>
        <dbReference type="Proteomes" id="UP000295063"/>
    </source>
</evidence>
<dbReference type="SMART" id="SM00079">
    <property type="entry name" value="PBPe"/>
    <property type="match status" value="1"/>
</dbReference>
<evidence type="ECO:0000259" key="6">
    <source>
        <dbReference type="SMART" id="SM00062"/>
    </source>
</evidence>
<dbReference type="SUPFAM" id="SSF53850">
    <property type="entry name" value="Periplasmic binding protein-like II"/>
    <property type="match status" value="1"/>
</dbReference>
<comment type="subcellular location">
    <subcellularLocation>
        <location evidence="1">Cell envelope</location>
    </subcellularLocation>
</comment>
<gene>
    <name evidence="8" type="ORF">EV210_11366</name>
</gene>
<feature type="domain" description="Ionotropic glutamate receptor C-terminal" evidence="7">
    <location>
        <begin position="49"/>
        <end position="270"/>
    </location>
</feature>
<comment type="caution">
    <text evidence="8">The sequence shown here is derived from an EMBL/GenBank/DDBJ whole genome shotgun (WGS) entry which is preliminary data.</text>
</comment>
<sequence length="272" mass="29579">MKTLKKSLGLLVILILTAALLSGCSQTPTSSSETGKKASRIEEIKKAGKLVLATGNYRPFEYHDEKTNTVIGYDIDVAEAIAKKIGVPLEIREMQFTSLIPSVQNGQADLVIAAMYITDARKEVVDFADPYMDTGMVLVVRSENNDIKLTSDLNGKVVGVKTGATSEKVANELKEKGAAITIKSYKETVDYLLDLENGRLDAAINDLLNQLEYNKTHPGVKVVGEPFTKSSLGIAVKKGDTELLTVINSVLAEMKQNGEANKLFKKWVTSPN</sequence>
<evidence type="ECO:0000313" key="8">
    <source>
        <dbReference type="EMBL" id="TCL35225.1"/>
    </source>
</evidence>
<keyword evidence="9" id="KW-1185">Reference proteome</keyword>
<evidence type="ECO:0000256" key="5">
    <source>
        <dbReference type="SAM" id="SignalP"/>
    </source>
</evidence>
<dbReference type="EMBL" id="SLUI01000013">
    <property type="protein sequence ID" value="TCL35225.1"/>
    <property type="molecule type" value="Genomic_DNA"/>
</dbReference>
<dbReference type="InterPro" id="IPR018313">
    <property type="entry name" value="SBP_3_CS"/>
</dbReference>
<dbReference type="PROSITE" id="PS51257">
    <property type="entry name" value="PROKAR_LIPOPROTEIN"/>
    <property type="match status" value="1"/>
</dbReference>
<dbReference type="GO" id="GO:0016020">
    <property type="term" value="C:membrane"/>
    <property type="evidence" value="ECO:0007669"/>
    <property type="project" value="InterPro"/>
</dbReference>
<feature type="chain" id="PRO_5039244931" evidence="5">
    <location>
        <begin position="22"/>
        <end position="272"/>
    </location>
</feature>
<evidence type="ECO:0000256" key="4">
    <source>
        <dbReference type="RuleBase" id="RU003744"/>
    </source>
</evidence>
<proteinExistence type="inferred from homology"/>
<dbReference type="InterPro" id="IPR001320">
    <property type="entry name" value="Iontro_rcpt_C"/>
</dbReference>
<organism evidence="8 9">
    <name type="scientific">Anaerospora hongkongensis</name>
    <dbReference type="NCBI Taxonomy" id="244830"/>
    <lineage>
        <taxon>Bacteria</taxon>
        <taxon>Bacillati</taxon>
        <taxon>Bacillota</taxon>
        <taxon>Negativicutes</taxon>
        <taxon>Selenomonadales</taxon>
        <taxon>Sporomusaceae</taxon>
        <taxon>Anaerospora</taxon>
    </lineage>
</organism>
<feature type="domain" description="Solute-binding protein family 3/N-terminal" evidence="6">
    <location>
        <begin position="49"/>
        <end position="271"/>
    </location>
</feature>
<comment type="similarity">
    <text evidence="2 4">Belongs to the bacterial solute-binding protein 3 family.</text>
</comment>
<dbReference type="GO" id="GO:0030313">
    <property type="term" value="C:cell envelope"/>
    <property type="evidence" value="ECO:0007669"/>
    <property type="project" value="UniProtKB-SubCell"/>
</dbReference>
<keyword evidence="3 5" id="KW-0732">Signal</keyword>
<dbReference type="GO" id="GO:0015276">
    <property type="term" value="F:ligand-gated monoatomic ion channel activity"/>
    <property type="evidence" value="ECO:0007669"/>
    <property type="project" value="InterPro"/>
</dbReference>
<evidence type="ECO:0000256" key="3">
    <source>
        <dbReference type="ARBA" id="ARBA00022729"/>
    </source>
</evidence>
<dbReference type="Pfam" id="PF00497">
    <property type="entry name" value="SBP_bac_3"/>
    <property type="match status" value="1"/>
</dbReference>
<dbReference type="PANTHER" id="PTHR35936:SF17">
    <property type="entry name" value="ARGININE-BINDING EXTRACELLULAR PROTEIN ARTP"/>
    <property type="match status" value="1"/>
</dbReference>
<dbReference type="PROSITE" id="PS01039">
    <property type="entry name" value="SBP_BACTERIAL_3"/>
    <property type="match status" value="1"/>
</dbReference>
<evidence type="ECO:0000256" key="1">
    <source>
        <dbReference type="ARBA" id="ARBA00004196"/>
    </source>
</evidence>
<evidence type="ECO:0000259" key="7">
    <source>
        <dbReference type="SMART" id="SM00079"/>
    </source>
</evidence>
<dbReference type="RefSeq" id="WP_132082635.1">
    <property type="nucleotide sequence ID" value="NZ_DALZLR010000002.1"/>
</dbReference>
<dbReference type="InterPro" id="IPR001638">
    <property type="entry name" value="Solute-binding_3/MltF_N"/>
</dbReference>
<reference evidence="8 9" key="1">
    <citation type="submission" date="2019-03" db="EMBL/GenBank/DDBJ databases">
        <title>Genomic Encyclopedia of Type Strains, Phase IV (KMG-IV): sequencing the most valuable type-strain genomes for metagenomic binning, comparative biology and taxonomic classification.</title>
        <authorList>
            <person name="Goeker M."/>
        </authorList>
    </citation>
    <scope>NUCLEOTIDE SEQUENCE [LARGE SCALE GENOMIC DNA]</scope>
    <source>
        <strain evidence="8 9">DSM 15969</strain>
    </source>
</reference>
<feature type="signal peptide" evidence="5">
    <location>
        <begin position="1"/>
        <end position="21"/>
    </location>
</feature>
<dbReference type="Gene3D" id="3.40.190.10">
    <property type="entry name" value="Periplasmic binding protein-like II"/>
    <property type="match status" value="2"/>
</dbReference>
<dbReference type="AlphaFoldDB" id="A0A4R1PTR3"/>
<evidence type="ECO:0000256" key="2">
    <source>
        <dbReference type="ARBA" id="ARBA00010333"/>
    </source>
</evidence>
<dbReference type="SMART" id="SM00062">
    <property type="entry name" value="PBPb"/>
    <property type="match status" value="1"/>
</dbReference>
<dbReference type="PANTHER" id="PTHR35936">
    <property type="entry name" value="MEMBRANE-BOUND LYTIC MUREIN TRANSGLYCOSYLASE F"/>
    <property type="match status" value="1"/>
</dbReference>
<dbReference type="OrthoDB" id="8613538at2"/>
<name>A0A4R1PTR3_9FIRM</name>
<protein>
    <submittedName>
        <fullName evidence="8">Polar amino acid transport system substrate-binding protein</fullName>
    </submittedName>
</protein>
<accession>A0A4R1PTR3</accession>
<dbReference type="Proteomes" id="UP000295063">
    <property type="component" value="Unassembled WGS sequence"/>
</dbReference>
<dbReference type="CDD" id="cd13624">
    <property type="entry name" value="PBP2_Arg_Lys_His"/>
    <property type="match status" value="1"/>
</dbReference>